<reference evidence="1 2" key="1">
    <citation type="journal article" date="2018" name="Biotechnol. Biofuels">
        <title>Integrative visual omics of the white-rot fungus Polyporus brumalis exposes the biotechnological potential of its oxidative enzymes for delignifying raw plant biomass.</title>
        <authorList>
            <person name="Miyauchi S."/>
            <person name="Rancon A."/>
            <person name="Drula E."/>
            <person name="Hage H."/>
            <person name="Chaduli D."/>
            <person name="Favel A."/>
            <person name="Grisel S."/>
            <person name="Henrissat B."/>
            <person name="Herpoel-Gimbert I."/>
            <person name="Ruiz-Duenas F.J."/>
            <person name="Chevret D."/>
            <person name="Hainaut M."/>
            <person name="Lin J."/>
            <person name="Wang M."/>
            <person name="Pangilinan J."/>
            <person name="Lipzen A."/>
            <person name="Lesage-Meessen L."/>
            <person name="Navarro D."/>
            <person name="Riley R."/>
            <person name="Grigoriev I.V."/>
            <person name="Zhou S."/>
            <person name="Raouche S."/>
            <person name="Rosso M.N."/>
        </authorList>
    </citation>
    <scope>NUCLEOTIDE SEQUENCE [LARGE SCALE GENOMIC DNA]</scope>
    <source>
        <strain evidence="1 2">BRFM 1820</strain>
    </source>
</reference>
<gene>
    <name evidence="1" type="ORF">OH76DRAFT_1395953</name>
</gene>
<evidence type="ECO:0000313" key="1">
    <source>
        <dbReference type="EMBL" id="RDX56816.1"/>
    </source>
</evidence>
<evidence type="ECO:0000313" key="2">
    <source>
        <dbReference type="Proteomes" id="UP000256964"/>
    </source>
</evidence>
<dbReference type="EMBL" id="KZ857380">
    <property type="protein sequence ID" value="RDX56816.1"/>
    <property type="molecule type" value="Genomic_DNA"/>
</dbReference>
<dbReference type="AlphaFoldDB" id="A0A371DW94"/>
<name>A0A371DW94_9APHY</name>
<dbReference type="Proteomes" id="UP000256964">
    <property type="component" value="Unassembled WGS sequence"/>
</dbReference>
<sequence>MALALGGSSSNHRARQSTCCRNLAGRLRQPLLLSWDGHLRSLRRRITLSHTYVCYFVYRRPMSISVPSQEARQTCVVFSAVSLAARLFVV</sequence>
<keyword evidence="2" id="KW-1185">Reference proteome</keyword>
<organism evidence="1 2">
    <name type="scientific">Lentinus brumalis</name>
    <dbReference type="NCBI Taxonomy" id="2498619"/>
    <lineage>
        <taxon>Eukaryota</taxon>
        <taxon>Fungi</taxon>
        <taxon>Dikarya</taxon>
        <taxon>Basidiomycota</taxon>
        <taxon>Agaricomycotina</taxon>
        <taxon>Agaricomycetes</taxon>
        <taxon>Polyporales</taxon>
        <taxon>Polyporaceae</taxon>
        <taxon>Lentinus</taxon>
    </lineage>
</organism>
<accession>A0A371DW94</accession>
<proteinExistence type="predicted"/>
<protein>
    <submittedName>
        <fullName evidence="1">Uncharacterized protein</fullName>
    </submittedName>
</protein>